<evidence type="ECO:0000313" key="10">
    <source>
        <dbReference type="EMBL" id="KAK0597944.1"/>
    </source>
</evidence>
<feature type="domain" description="HTH myb-type" evidence="9">
    <location>
        <begin position="84"/>
        <end position="138"/>
    </location>
</feature>
<evidence type="ECO:0000256" key="2">
    <source>
        <dbReference type="ARBA" id="ARBA00022737"/>
    </source>
</evidence>
<feature type="region of interest" description="Disordered" evidence="7">
    <location>
        <begin position="349"/>
        <end position="385"/>
    </location>
</feature>
<feature type="compositionally biased region" description="Basic and acidic residues" evidence="7">
    <location>
        <begin position="178"/>
        <end position="219"/>
    </location>
</feature>
<protein>
    <submittedName>
        <fullName evidence="10">Uncharacterized protein</fullName>
    </submittedName>
</protein>
<sequence>MSTSTSGDNSLKRESKEEKKKVNRRAPCCDKNLVKRGPWSPEEDLKLFSFVQKNGHENWRNLPKLAGLSRCGKSCRLRWINYLRPDVKRGNFTIEEENTIIQLHATLGNKWAKIAAALPGRTDNEIKNVWNTSLKKKLLNFKRGAKNYYQSKESISMVSSTSSSSTTTSNISSLGKRSRAESELDVDEPRGDDSDVPKKPRELCRDVVGESNESIKDISRNSSFSSNSSSTVTDNANQVLDHAHDQGDTIRSSEEDHDRQSMDSFFDFSGFGIGLNTLEEVSKPDFIPDIDLLEFNVESWNMWEGLEDTLIQSNPVQSFEGGFDNNNNNDNDSEEVDIMRWYQLLENELGLGATEDESQQEKKSSKESEPLIPAANHDEIPLQGP</sequence>
<dbReference type="SUPFAM" id="SSF46689">
    <property type="entry name" value="Homeodomain-like"/>
    <property type="match status" value="1"/>
</dbReference>
<evidence type="ECO:0000313" key="11">
    <source>
        <dbReference type="Proteomes" id="UP001168877"/>
    </source>
</evidence>
<comment type="caution">
    <text evidence="10">The sequence shown here is derived from an EMBL/GenBank/DDBJ whole genome shotgun (WGS) entry which is preliminary data.</text>
</comment>
<evidence type="ECO:0000259" key="9">
    <source>
        <dbReference type="PROSITE" id="PS51294"/>
    </source>
</evidence>
<dbReference type="GO" id="GO:0005634">
    <property type="term" value="C:nucleus"/>
    <property type="evidence" value="ECO:0007669"/>
    <property type="project" value="UniProtKB-SubCell"/>
</dbReference>
<keyword evidence="6" id="KW-0539">Nucleus</keyword>
<evidence type="ECO:0000256" key="6">
    <source>
        <dbReference type="ARBA" id="ARBA00023242"/>
    </source>
</evidence>
<organism evidence="10 11">
    <name type="scientific">Acer saccharum</name>
    <name type="common">Sugar maple</name>
    <dbReference type="NCBI Taxonomy" id="4024"/>
    <lineage>
        <taxon>Eukaryota</taxon>
        <taxon>Viridiplantae</taxon>
        <taxon>Streptophyta</taxon>
        <taxon>Embryophyta</taxon>
        <taxon>Tracheophyta</taxon>
        <taxon>Spermatophyta</taxon>
        <taxon>Magnoliopsida</taxon>
        <taxon>eudicotyledons</taxon>
        <taxon>Gunneridae</taxon>
        <taxon>Pentapetalae</taxon>
        <taxon>rosids</taxon>
        <taxon>malvids</taxon>
        <taxon>Sapindales</taxon>
        <taxon>Sapindaceae</taxon>
        <taxon>Hippocastanoideae</taxon>
        <taxon>Acereae</taxon>
        <taxon>Acer</taxon>
    </lineage>
</organism>
<evidence type="ECO:0000256" key="7">
    <source>
        <dbReference type="SAM" id="MobiDB-lite"/>
    </source>
</evidence>
<feature type="domain" description="Myb-like" evidence="8">
    <location>
        <begin position="84"/>
        <end position="134"/>
    </location>
</feature>
<dbReference type="PANTHER" id="PTHR10641">
    <property type="entry name" value="MYB FAMILY TRANSCRIPTION FACTOR"/>
    <property type="match status" value="1"/>
</dbReference>
<dbReference type="PANTHER" id="PTHR10641:SF1103">
    <property type="entry name" value="TRANSCRIPTION FACTOR MYB72"/>
    <property type="match status" value="1"/>
</dbReference>
<evidence type="ECO:0000259" key="8">
    <source>
        <dbReference type="PROSITE" id="PS50090"/>
    </source>
</evidence>
<evidence type="ECO:0000256" key="3">
    <source>
        <dbReference type="ARBA" id="ARBA00023015"/>
    </source>
</evidence>
<dbReference type="AlphaFoldDB" id="A0AA39SY42"/>
<keyword evidence="5" id="KW-0804">Transcription</keyword>
<dbReference type="InterPro" id="IPR017930">
    <property type="entry name" value="Myb_dom"/>
</dbReference>
<evidence type="ECO:0000256" key="4">
    <source>
        <dbReference type="ARBA" id="ARBA00023125"/>
    </source>
</evidence>
<dbReference type="FunFam" id="1.10.10.60:FF:000015">
    <property type="entry name" value="Transcription factor RAX3"/>
    <property type="match status" value="1"/>
</dbReference>
<feature type="region of interest" description="Disordered" evidence="7">
    <location>
        <begin position="153"/>
        <end position="233"/>
    </location>
</feature>
<dbReference type="CDD" id="cd00167">
    <property type="entry name" value="SANT"/>
    <property type="match status" value="2"/>
</dbReference>
<feature type="compositionally biased region" description="Basic and acidic residues" evidence="7">
    <location>
        <begin position="376"/>
        <end position="385"/>
    </location>
</feature>
<reference evidence="10" key="2">
    <citation type="submission" date="2023-06" db="EMBL/GenBank/DDBJ databases">
        <authorList>
            <person name="Swenson N.G."/>
            <person name="Wegrzyn J.L."/>
            <person name="Mcevoy S.L."/>
        </authorList>
    </citation>
    <scope>NUCLEOTIDE SEQUENCE</scope>
    <source>
        <strain evidence="10">NS2018</strain>
        <tissue evidence="10">Leaf</tissue>
    </source>
</reference>
<feature type="domain" description="HTH myb-type" evidence="9">
    <location>
        <begin position="31"/>
        <end position="83"/>
    </location>
</feature>
<dbReference type="GO" id="GO:0003677">
    <property type="term" value="F:DNA binding"/>
    <property type="evidence" value="ECO:0007669"/>
    <property type="project" value="UniProtKB-KW"/>
</dbReference>
<dbReference type="EMBL" id="JAUESC010000004">
    <property type="protein sequence ID" value="KAK0597944.1"/>
    <property type="molecule type" value="Genomic_DNA"/>
</dbReference>
<dbReference type="SMART" id="SM00717">
    <property type="entry name" value="SANT"/>
    <property type="match status" value="2"/>
</dbReference>
<dbReference type="PROSITE" id="PS51294">
    <property type="entry name" value="HTH_MYB"/>
    <property type="match status" value="2"/>
</dbReference>
<keyword evidence="3" id="KW-0805">Transcription regulation</keyword>
<keyword evidence="2" id="KW-0677">Repeat</keyword>
<dbReference type="InterPro" id="IPR009057">
    <property type="entry name" value="Homeodomain-like_sf"/>
</dbReference>
<dbReference type="PROSITE" id="PS50090">
    <property type="entry name" value="MYB_LIKE"/>
    <property type="match status" value="2"/>
</dbReference>
<name>A0AA39SY42_ACESA</name>
<keyword evidence="11" id="KW-1185">Reference proteome</keyword>
<dbReference type="InterPro" id="IPR001005">
    <property type="entry name" value="SANT/Myb"/>
</dbReference>
<feature type="compositionally biased region" description="Low complexity" evidence="7">
    <location>
        <begin position="220"/>
        <end position="230"/>
    </location>
</feature>
<gene>
    <name evidence="10" type="ORF">LWI29_030068</name>
</gene>
<feature type="compositionally biased region" description="Low complexity" evidence="7">
    <location>
        <begin position="154"/>
        <end position="173"/>
    </location>
</feature>
<dbReference type="InterPro" id="IPR015495">
    <property type="entry name" value="Myb_TF_plants"/>
</dbReference>
<evidence type="ECO:0000256" key="5">
    <source>
        <dbReference type="ARBA" id="ARBA00023163"/>
    </source>
</evidence>
<dbReference type="Pfam" id="PF00249">
    <property type="entry name" value="Myb_DNA-binding"/>
    <property type="match status" value="2"/>
</dbReference>
<keyword evidence="4" id="KW-0238">DNA-binding</keyword>
<reference evidence="10" key="1">
    <citation type="journal article" date="2022" name="Plant J.">
        <title>Strategies of tolerance reflected in two North American maple genomes.</title>
        <authorList>
            <person name="McEvoy S.L."/>
            <person name="Sezen U.U."/>
            <person name="Trouern-Trend A."/>
            <person name="McMahon S.M."/>
            <person name="Schaberg P.G."/>
            <person name="Yang J."/>
            <person name="Wegrzyn J.L."/>
            <person name="Swenson N.G."/>
        </authorList>
    </citation>
    <scope>NUCLEOTIDE SEQUENCE</scope>
    <source>
        <strain evidence="10">NS2018</strain>
    </source>
</reference>
<accession>A0AA39SY42</accession>
<comment type="subcellular location">
    <subcellularLocation>
        <location evidence="1">Nucleus</location>
    </subcellularLocation>
</comment>
<feature type="compositionally biased region" description="Basic and acidic residues" evidence="7">
    <location>
        <begin position="10"/>
        <end position="20"/>
    </location>
</feature>
<feature type="compositionally biased region" description="Basic and acidic residues" evidence="7">
    <location>
        <begin position="359"/>
        <end position="369"/>
    </location>
</feature>
<feature type="domain" description="Myb-like" evidence="8">
    <location>
        <begin position="31"/>
        <end position="83"/>
    </location>
</feature>
<dbReference type="Proteomes" id="UP001168877">
    <property type="component" value="Unassembled WGS sequence"/>
</dbReference>
<proteinExistence type="predicted"/>
<dbReference type="Gene3D" id="1.10.10.60">
    <property type="entry name" value="Homeodomain-like"/>
    <property type="match status" value="2"/>
</dbReference>
<feature type="region of interest" description="Disordered" evidence="7">
    <location>
        <begin position="1"/>
        <end position="24"/>
    </location>
</feature>
<evidence type="ECO:0000256" key="1">
    <source>
        <dbReference type="ARBA" id="ARBA00004123"/>
    </source>
</evidence>